<dbReference type="PANTHER" id="PTHR12103:SF15">
    <property type="entry name" value="CYTOSOLIC PURINE 5'-NUCLEOTIDASE"/>
    <property type="match status" value="1"/>
</dbReference>
<feature type="compositionally biased region" description="Low complexity" evidence="5">
    <location>
        <begin position="38"/>
        <end position="52"/>
    </location>
</feature>
<comment type="similarity">
    <text evidence="1">Belongs to the 5'(3')-deoxyribonucleotidase family.</text>
</comment>
<dbReference type="OMA" id="YVGDHMY"/>
<evidence type="ECO:0000256" key="1">
    <source>
        <dbReference type="ARBA" id="ARBA00009589"/>
    </source>
</evidence>
<dbReference type="GO" id="GO:0046872">
    <property type="term" value="F:metal ion binding"/>
    <property type="evidence" value="ECO:0007669"/>
    <property type="project" value="UniProtKB-KW"/>
</dbReference>
<evidence type="ECO:0000313" key="6">
    <source>
        <dbReference type="EMBL" id="EJK43695.1"/>
    </source>
</evidence>
<reference evidence="6 7" key="1">
    <citation type="journal article" date="2012" name="Genome Biol.">
        <title>Genome and low-iron response of an oceanic diatom adapted to chronic iron limitation.</title>
        <authorList>
            <person name="Lommer M."/>
            <person name="Specht M."/>
            <person name="Roy A.S."/>
            <person name="Kraemer L."/>
            <person name="Andreson R."/>
            <person name="Gutowska M.A."/>
            <person name="Wolf J."/>
            <person name="Bergner S.V."/>
            <person name="Schilhabel M.B."/>
            <person name="Klostermeier U.C."/>
            <person name="Beiko R.G."/>
            <person name="Rosenstiel P."/>
            <person name="Hippler M."/>
            <person name="Laroche J."/>
        </authorList>
    </citation>
    <scope>NUCLEOTIDE SEQUENCE [LARGE SCALE GENOMIC DNA]</scope>
    <source>
        <strain evidence="6 7">CCMP1005</strain>
    </source>
</reference>
<dbReference type="NCBIfam" id="TIGR02244">
    <property type="entry name" value="HAD-IG-Ncltidse"/>
    <property type="match status" value="1"/>
</dbReference>
<keyword evidence="7" id="KW-1185">Reference proteome</keyword>
<gene>
    <name evidence="6" type="ORF">THAOC_37834</name>
</gene>
<dbReference type="InterPro" id="IPR023214">
    <property type="entry name" value="HAD_sf"/>
</dbReference>
<dbReference type="Proteomes" id="UP000266841">
    <property type="component" value="Unassembled WGS sequence"/>
</dbReference>
<dbReference type="PANTHER" id="PTHR12103">
    <property type="entry name" value="5'-NUCLEOTIDASE DOMAIN-CONTAINING"/>
    <property type="match status" value="1"/>
</dbReference>
<sequence>MQARTIIGAAFVALVAHELRPCSSLSSVMRISRHIMARSSPSIGSRASRSLSDNIHGVHSSRRGFLTRRGGNRAPPRRTGPVFSASELSSYDVDTDEGAEQSLAQSPVNDDAKSSIYLNGNTIDASTPEGRANLLSELNLHLSTTVASLSEHRTVSSTDVFCNRELRMDNIRAVGFDMDYTLAQYQQPAFDQLAFDGAKEKLATLGYPDEVLDFVYDHTFWVRGLIIDTQRGNFLKIDRHKYVRVAYHGFNAISSGMRKEIYSRTFNKQPSFTEKTFVNMDTLFKFVDAHLFALLIEMKDNGDSEFLDFKTYDEIYRDIRRCVDLCHRDGVIKDEVARDPSKYLVLDDGMMKMLNGFRESGTKCFLLTNSFWEYTQTAMNYLYHGKKVDDETLRRNEWLELFDLVVVGSCKPAYLTDPYLSLFRVDPGDGSLRNTDGLFEIEALGENGAAKFLSMGKTFQGGNWNHLQAMLNIQAGEEILYVGDHLYADVLRSKRQLGWRSCFIMPELPDEMRTFSMQRDLREAIMELRKLRDELSQYGDGLKRYINTGEFEQKGEMQKKLDLIAEDDWKIKTKLAELNREYHSSFNPHWGQMFVAGYQDSRFGYFVKNYACLYTSKATNLGLPLPSRVFRTSGELLPHDAMLYSRTTNFLDDEECL</sequence>
<keyword evidence="3" id="KW-0378">Hydrolase</keyword>
<dbReference type="SUPFAM" id="SSF56784">
    <property type="entry name" value="HAD-like"/>
    <property type="match status" value="1"/>
</dbReference>
<keyword evidence="2" id="KW-0479">Metal-binding</keyword>
<proteinExistence type="inferred from homology"/>
<dbReference type="Gene3D" id="3.40.50.1000">
    <property type="entry name" value="HAD superfamily/HAD-like"/>
    <property type="match status" value="2"/>
</dbReference>
<evidence type="ECO:0000256" key="4">
    <source>
        <dbReference type="ARBA" id="ARBA00022842"/>
    </source>
</evidence>
<dbReference type="eggNOG" id="KOG2469">
    <property type="taxonomic scope" value="Eukaryota"/>
</dbReference>
<dbReference type="InterPro" id="IPR036412">
    <property type="entry name" value="HAD-like_sf"/>
</dbReference>
<dbReference type="InterPro" id="IPR008380">
    <property type="entry name" value="HAD-SF_hydro_IG_5-nucl"/>
</dbReference>
<feature type="region of interest" description="Disordered" evidence="5">
    <location>
        <begin position="38"/>
        <end position="108"/>
    </location>
</feature>
<dbReference type="AlphaFoldDB" id="K0QYE7"/>
<comment type="caution">
    <text evidence="6">The sequence shown here is derived from an EMBL/GenBank/DDBJ whole genome shotgun (WGS) entry which is preliminary data.</text>
</comment>
<organism evidence="6 7">
    <name type="scientific">Thalassiosira oceanica</name>
    <name type="common">Marine diatom</name>
    <dbReference type="NCBI Taxonomy" id="159749"/>
    <lineage>
        <taxon>Eukaryota</taxon>
        <taxon>Sar</taxon>
        <taxon>Stramenopiles</taxon>
        <taxon>Ochrophyta</taxon>
        <taxon>Bacillariophyta</taxon>
        <taxon>Coscinodiscophyceae</taxon>
        <taxon>Thalassiosirophycidae</taxon>
        <taxon>Thalassiosirales</taxon>
        <taxon>Thalassiosiraceae</taxon>
        <taxon>Thalassiosira</taxon>
    </lineage>
</organism>
<evidence type="ECO:0008006" key="8">
    <source>
        <dbReference type="Google" id="ProtNLM"/>
    </source>
</evidence>
<accession>K0QYE7</accession>
<evidence type="ECO:0000313" key="7">
    <source>
        <dbReference type="Proteomes" id="UP000266841"/>
    </source>
</evidence>
<dbReference type="EMBL" id="AGNL01050750">
    <property type="protein sequence ID" value="EJK43695.1"/>
    <property type="molecule type" value="Genomic_DNA"/>
</dbReference>
<evidence type="ECO:0000256" key="3">
    <source>
        <dbReference type="ARBA" id="ARBA00022801"/>
    </source>
</evidence>
<dbReference type="OrthoDB" id="10252832at2759"/>
<keyword evidence="4" id="KW-0460">Magnesium</keyword>
<name>K0QYE7_THAOC</name>
<evidence type="ECO:0000256" key="5">
    <source>
        <dbReference type="SAM" id="MobiDB-lite"/>
    </source>
</evidence>
<evidence type="ECO:0000256" key="2">
    <source>
        <dbReference type="ARBA" id="ARBA00022723"/>
    </source>
</evidence>
<protein>
    <recommendedName>
        <fullName evidence="8">5'-nucleotidase</fullName>
    </recommendedName>
</protein>
<dbReference type="GO" id="GO:0008253">
    <property type="term" value="F:5'-nucleotidase activity"/>
    <property type="evidence" value="ECO:0007669"/>
    <property type="project" value="TreeGrafter"/>
</dbReference>
<dbReference type="Pfam" id="PF05761">
    <property type="entry name" value="5_nucleotid"/>
    <property type="match status" value="1"/>
</dbReference>